<evidence type="ECO:0000313" key="3">
    <source>
        <dbReference type="EMBL" id="AIJ26409.1"/>
    </source>
</evidence>
<evidence type="ECO:0000313" key="4">
    <source>
        <dbReference type="Proteomes" id="UP000062973"/>
    </source>
</evidence>
<gene>
    <name evidence="2" type="ORF">AMETH_6258</name>
    <name evidence="3" type="ORF">AMETH_6317</name>
</gene>
<evidence type="ECO:0000256" key="1">
    <source>
        <dbReference type="SAM" id="MobiDB-lite"/>
    </source>
</evidence>
<feature type="region of interest" description="Disordered" evidence="1">
    <location>
        <begin position="1"/>
        <end position="33"/>
    </location>
</feature>
<dbReference type="RefSeq" id="WP_017985185.1">
    <property type="nucleotide sequence ID" value="NZ_AQUL01000001.1"/>
</dbReference>
<reference evidence="3 4" key="1">
    <citation type="submission" date="2014-07" db="EMBL/GenBank/DDBJ databases">
        <title>Whole Genome Sequence of the Amycolatopsis methanolica 239.</title>
        <authorList>
            <person name="Tang B."/>
        </authorList>
    </citation>
    <scope>NUCLEOTIDE SEQUENCE [LARGE SCALE GENOMIC DNA]</scope>
    <source>
        <strain evidence="3 4">239</strain>
    </source>
</reference>
<sequence>MDPINAENSLEAASRDRDPGHDSTSPFDRIKQTRADGTEYWSARHLQGLMGYARWQNLQPAIARAMQTASNTGMDVSREFAQVTPIMASQHRAAGGRFAPNGGEDYELSRQAAYLVAMNGDPNKPEVADAQAYFAARTEQAEAIESDLAELPEWARQQIDTIRRVGKIEVEQVRQRERLTAVESRLDGIEGKHNWYSALGYSRKMGLPTSTGATRALGKRASQICRSRGIRPQKTQHQLYGEVNLYPEEVLTEASRPVPAP</sequence>
<proteinExistence type="predicted"/>
<organism evidence="3 4">
    <name type="scientific">Amycolatopsis methanolica 239</name>
    <dbReference type="NCBI Taxonomy" id="1068978"/>
    <lineage>
        <taxon>Bacteria</taxon>
        <taxon>Bacillati</taxon>
        <taxon>Actinomycetota</taxon>
        <taxon>Actinomycetes</taxon>
        <taxon>Pseudonocardiales</taxon>
        <taxon>Pseudonocardiaceae</taxon>
        <taxon>Amycolatopsis</taxon>
        <taxon>Amycolatopsis methanolica group</taxon>
    </lineage>
</organism>
<dbReference type="STRING" id="1068978.AMETH_6258"/>
<evidence type="ECO:0008006" key="5">
    <source>
        <dbReference type="Google" id="ProtNLM"/>
    </source>
</evidence>
<name>A0A076MYY8_AMYME</name>
<dbReference type="EMBL" id="CP009110">
    <property type="protein sequence ID" value="AIJ26409.1"/>
    <property type="molecule type" value="Genomic_DNA"/>
</dbReference>
<dbReference type="KEGG" id="amq:AMETH_6317"/>
<keyword evidence="4" id="KW-1185">Reference proteome</keyword>
<dbReference type="AlphaFoldDB" id="A0A076MYY8"/>
<protein>
    <recommendedName>
        <fullName evidence="5">DNA-damage-inducible protein D</fullName>
    </recommendedName>
</protein>
<dbReference type="eggNOG" id="COG3645">
    <property type="taxonomic scope" value="Bacteria"/>
</dbReference>
<dbReference type="PATRIC" id="fig|1068978.7.peg.6723"/>
<dbReference type="OrthoDB" id="9812611at2"/>
<dbReference type="EMBL" id="CP009110">
    <property type="protein sequence ID" value="AIJ26350.1"/>
    <property type="molecule type" value="Genomic_DNA"/>
</dbReference>
<dbReference type="Proteomes" id="UP000062973">
    <property type="component" value="Chromosome"/>
</dbReference>
<dbReference type="HOGENOM" id="CLU_1064130_0_0_11"/>
<dbReference type="KEGG" id="amq:AMETH_6258"/>
<accession>A0A076MYY8</accession>
<evidence type="ECO:0000313" key="2">
    <source>
        <dbReference type="EMBL" id="AIJ26350.1"/>
    </source>
</evidence>